<proteinExistence type="predicted"/>
<gene>
    <name evidence="1" type="ORF">CB695_22390</name>
</gene>
<name>A0A635RBU4_SALET</name>
<comment type="caution">
    <text evidence="1">The sequence shown here is derived from an EMBL/GenBank/DDBJ whole genome shotgun (WGS) entry which is preliminary data.</text>
</comment>
<organism evidence="1">
    <name type="scientific">Salmonella enterica subsp. enterica serovar Chester</name>
    <dbReference type="NCBI Taxonomy" id="149386"/>
    <lineage>
        <taxon>Bacteria</taxon>
        <taxon>Pseudomonadati</taxon>
        <taxon>Pseudomonadota</taxon>
        <taxon>Gammaproteobacteria</taxon>
        <taxon>Enterobacterales</taxon>
        <taxon>Enterobacteriaceae</taxon>
        <taxon>Salmonella</taxon>
    </lineage>
</organism>
<reference evidence="1" key="1">
    <citation type="submission" date="2018-07" db="EMBL/GenBank/DDBJ databases">
        <authorList>
            <person name="Ashton P.M."/>
            <person name="Dallman T."/>
            <person name="Nair S."/>
            <person name="De Pinna E."/>
            <person name="Peters T."/>
            <person name="Grant K."/>
        </authorList>
    </citation>
    <scope>NUCLEOTIDE SEQUENCE</scope>
    <source>
        <strain evidence="1">368335</strain>
    </source>
</reference>
<protein>
    <recommendedName>
        <fullName evidence="2">Virion structural protein</fullName>
    </recommendedName>
</protein>
<accession>A0A635RBU4</accession>
<dbReference type="EMBL" id="AAMIYH010000027">
    <property type="protein sequence ID" value="EDH8304216.1"/>
    <property type="molecule type" value="Genomic_DNA"/>
</dbReference>
<evidence type="ECO:0008006" key="2">
    <source>
        <dbReference type="Google" id="ProtNLM"/>
    </source>
</evidence>
<sequence>MKAYPYDPRGTKTENHFLEERIIGSENNNDRVVILDHRPFFEDLVVRQPGSTTPLSRGVDYELQYQLTELDDSVAANVYCGVHLINPSIKGIVTFEGQMLGGTFYDPFVDMLDELVKYLNNPVSADWLLLDGRPSLYPATPAATSWADLLNKKYLASAIHDIELKTDDANQLIKDKLAEVKALVTALGKEIEAFNYPAHIAATNPHETTSAQINAHPVNLKTPDTFMAYGLKLKALTDELKAFRLPQSVIDTYISHWISSEVRGVFNCTVSGNRAQFRSKNGESEIIFANDGFTLKSNGSVVLAVGHLEGTGAGRYINWRAGKNTLRIESTGDALGMNKLTLNGNPLLTTTALMEYQQDPDAGGGGSDPDDSKVYIEGRNGISFTGKGSRADPIVGTIDPTKATTAEKGVVKLKTGKGTETVGVAATPASLTPYSTDLSGYVTKTTMINGKPMNDGSRTITKADLGLGQADNTADLDKPLSTALNASVSGLADVGHHHDWSELGIYKASQSIYGIGRYATNQNGLVENRAVVPNILKELSARLDVVAAAIANAKEGTVTDFAAVKGADWRFNSQGTAISVQDLKYFYLLDGTKGDSTATGAIDLQTTPMFNWFSPNNQLELTWPTGKVSNGTGINWTGIEEPPLMGYQSVPVGKTATQMGDQSVVTVLAKTRVRAYQPKLWVYAAGGGPVTVYINGVLAASGESPLVAVYETSSDVENYTVAVKAECSDTAKSAAVQFEVYDGDYPVYFSGPETRVELLQEFVTTHVGIRHYLYVNMLTGSLYSRAEPIQSIAVDPERGYIGYVDIVAGENYANKTVGFETTFDFGKSAEVSEHIDRRKAHGLSSVDWALTDNPRLPLLNRAIAEPRACIFRKALATGTGDVFHLVSRGLYTYAHNQNVKSSLQYVVIPEGATPYCWFTPFNPKENNAPTFEGSFAFDVDDVGGTQALAAAPDLVLCSSTQGSSVKRRYLRIDLTAKACKLGIGSRSDSAVTDIPLVMEESGETAVNATFKDVLFNGEETNAAILDLIGWGASKDKISANHAPRGMIRYRYNVSTRVLRLALSFSQFGTTTVKQRQLEIQFPFDLVDYFTGDGIGLSFKELSAKCRVTISHALIDPVTNNIDIDKYHYLRSLFESYLDSSVGYLADNKDADYSQSVIDPATYEISQKYRATESIALPTGQGSVAVSHDGQLPAQFFDRKLSRGALMAKNNELHTSWNNVWSTTKVAASRYRHKLILRFAQGVDKQQYRIAKVTGTIKSNWPGKVIIGDAGKDPFLASTDSAEFALSTSSDVGKAISITPTDLRVGQDIYIVLDPPGNNPEGYELNFTCSLDVTDEQSTRQDQLNAQSFELRSGEKQFLMEKRNPYHITSKAWKWILSVLKRELNGKQLGDRT</sequence>
<evidence type="ECO:0000313" key="1">
    <source>
        <dbReference type="EMBL" id="EDH8304216.1"/>
    </source>
</evidence>